<dbReference type="AlphaFoldDB" id="T1GMA4"/>
<keyword evidence="2" id="KW-1185">Reference proteome</keyword>
<dbReference type="EMBL" id="CAQQ02140030">
    <property type="status" value="NOT_ANNOTATED_CDS"/>
    <property type="molecule type" value="Genomic_DNA"/>
</dbReference>
<reference evidence="2" key="1">
    <citation type="submission" date="2013-02" db="EMBL/GenBank/DDBJ databases">
        <authorList>
            <person name="Hughes D."/>
        </authorList>
    </citation>
    <scope>NUCLEOTIDE SEQUENCE</scope>
    <source>
        <strain>Durham</strain>
        <strain evidence="2">NC isolate 2 -- Noor lab</strain>
    </source>
</reference>
<dbReference type="EnsemblMetazoa" id="MESCA004673-RA">
    <property type="protein sequence ID" value="MESCA004673-PA"/>
    <property type="gene ID" value="MESCA004673"/>
</dbReference>
<evidence type="ECO:0000313" key="1">
    <source>
        <dbReference type="EnsemblMetazoa" id="MESCA004673-PA"/>
    </source>
</evidence>
<accession>T1GMA4</accession>
<sequence length="65" mass="7391">MFCLIRLLRSNHLSSKIKSIPSDDTACTIIWFRKLNSNIRRRLLLSASKIGVLLLTFEAVCINGE</sequence>
<reference evidence="1" key="2">
    <citation type="submission" date="2015-06" db="UniProtKB">
        <authorList>
            <consortium name="EnsemblMetazoa"/>
        </authorList>
    </citation>
    <scope>IDENTIFICATION</scope>
</reference>
<dbReference type="HOGENOM" id="CLU_2852271_0_0_1"/>
<dbReference type="Proteomes" id="UP000015102">
    <property type="component" value="Unassembled WGS sequence"/>
</dbReference>
<protein>
    <submittedName>
        <fullName evidence="1">Uncharacterized protein</fullName>
    </submittedName>
</protein>
<proteinExistence type="predicted"/>
<evidence type="ECO:0000313" key="2">
    <source>
        <dbReference type="Proteomes" id="UP000015102"/>
    </source>
</evidence>
<name>T1GMA4_MEGSC</name>
<organism evidence="1 2">
    <name type="scientific">Megaselia scalaris</name>
    <name type="common">Humpbacked fly</name>
    <name type="synonym">Phora scalaris</name>
    <dbReference type="NCBI Taxonomy" id="36166"/>
    <lineage>
        <taxon>Eukaryota</taxon>
        <taxon>Metazoa</taxon>
        <taxon>Ecdysozoa</taxon>
        <taxon>Arthropoda</taxon>
        <taxon>Hexapoda</taxon>
        <taxon>Insecta</taxon>
        <taxon>Pterygota</taxon>
        <taxon>Neoptera</taxon>
        <taxon>Endopterygota</taxon>
        <taxon>Diptera</taxon>
        <taxon>Brachycera</taxon>
        <taxon>Muscomorpha</taxon>
        <taxon>Platypezoidea</taxon>
        <taxon>Phoridae</taxon>
        <taxon>Megaseliini</taxon>
        <taxon>Megaselia</taxon>
    </lineage>
</organism>